<feature type="domain" description="Putative peptidyl-prolyl cis-trans isomerase" evidence="2">
    <location>
        <begin position="388"/>
        <end position="514"/>
    </location>
</feature>
<evidence type="ECO:0000259" key="2">
    <source>
        <dbReference type="Pfam" id="PF26548"/>
    </source>
</evidence>
<sequence length="516" mass="57203">MINIILDGKRMEMKDGSLLKDLVPQLSPNFSVAIIKPSESSEVTTGSFRIVTDEGEVTIELEDKRAPTAVRELLISLFEKKELLPMKIKWDDRYSASFGPFSSKIRPDKNAHRYSKGDLILGCGGYDPGNSYLIFSRADHIADHGSDKSGGIVGKVVSGLGVLGRWKKGSLITDSERIISRIETGNSFTTKDRSLPLEDGMEVVSRLEISATGFNEDAIDPTGSASVEHMLHALSKEKFEVNLKSSTFISDERLKDSIVPYEIKNPRLKGNVTVRTSGRKAGSVYIYLKDLPSSPSHTTTGRIEHGLELAKLASEGDRLHVVVTPPQIDLRGMRIKDAITAAKKREILIDYDDDSPDRIVVEQTPPTTMGILSEGKVSVRTVSEGHVINIRLEDEKAPRTCRIFRELTGLRWYNIGSLPLIFKYDDVALFKPKIPQKITINLENLPKDEVPANSLAITNDSRKGKGLIGIRRNPNREFGPTSEPFEGTNILGTVLDPEKLDSLKENETIYFKEESG</sequence>
<dbReference type="Pfam" id="PF26548">
    <property type="entry name" value="DUF8179"/>
    <property type="match status" value="1"/>
</dbReference>
<dbReference type="NCBIfam" id="TIGR03268">
    <property type="entry name" value="methan_mark_3"/>
    <property type="match status" value="1"/>
</dbReference>
<protein>
    <recommendedName>
        <fullName evidence="1">UPF0288 protein Mpet_1905</fullName>
    </recommendedName>
</protein>
<reference evidence="3 4" key="1">
    <citation type="journal article" date="2010" name="Stand. Genomic Sci.">
        <title>Complete genome sequence of Methanoplanus petrolearius type strain (SEBR 4847).</title>
        <authorList>
            <person name="Brambilla E."/>
            <person name="Djao O.D."/>
            <person name="Daligault H."/>
            <person name="Lapidus A."/>
            <person name="Lucas S."/>
            <person name="Hammon N."/>
            <person name="Nolan M."/>
            <person name="Tice H."/>
            <person name="Cheng J.F."/>
            <person name="Han C."/>
            <person name="Tapia R."/>
            <person name="Goodwin L."/>
            <person name="Pitluck S."/>
            <person name="Liolios K."/>
            <person name="Ivanova N."/>
            <person name="Mavromatis K."/>
            <person name="Mikhailova N."/>
            <person name="Pati A."/>
            <person name="Chen A."/>
            <person name="Palaniappan K."/>
            <person name="Land M."/>
            <person name="Hauser L."/>
            <person name="Chang Y.J."/>
            <person name="Jeffries C.D."/>
            <person name="Rohde M."/>
            <person name="Spring S."/>
            <person name="Sikorski J."/>
            <person name="Goker M."/>
            <person name="Woyke T."/>
            <person name="Bristow J."/>
            <person name="Eisen J.A."/>
            <person name="Markowitz V."/>
            <person name="Hugenholtz P."/>
            <person name="Kyrpides N.C."/>
            <person name="Klenk H.P."/>
        </authorList>
    </citation>
    <scope>NUCLEOTIDE SEQUENCE [LARGE SCALE GENOMIC DNA]</scope>
    <source>
        <strain evidence="4">DSM 11571 / OCM 486 / SEBR 4847</strain>
    </source>
</reference>
<evidence type="ECO:0000313" key="4">
    <source>
        <dbReference type="Proteomes" id="UP000006565"/>
    </source>
</evidence>
<dbReference type="eggNOG" id="arCOG04900">
    <property type="taxonomic scope" value="Archaea"/>
</dbReference>
<keyword evidence="4" id="KW-1185">Reference proteome</keyword>
<dbReference type="STRING" id="679926.Mpet_1905"/>
<dbReference type="PIRSF" id="PIRSF005852">
    <property type="entry name" value="UCP005852"/>
    <property type="match status" value="1"/>
</dbReference>
<dbReference type="AlphaFoldDB" id="E1RIR5"/>
<comment type="similarity">
    <text evidence="1">Belongs to the UPF0288 family.</text>
</comment>
<proteinExistence type="inferred from homology"/>
<dbReference type="HAMAP" id="MF_01089">
    <property type="entry name" value="UPF0288"/>
    <property type="match status" value="1"/>
</dbReference>
<name>E1RIR5_METP4</name>
<dbReference type="InterPro" id="IPR058492">
    <property type="entry name" value="DUF8179"/>
</dbReference>
<dbReference type="KEGG" id="mpi:Mpet_1905"/>
<evidence type="ECO:0000256" key="1">
    <source>
        <dbReference type="HAMAP-Rule" id="MF_01089"/>
    </source>
</evidence>
<organism evidence="3 4">
    <name type="scientific">Methanolacinia petrolearia (strain DSM 11571 / OCM 486 / SEBR 4847)</name>
    <name type="common">Methanoplanus petrolearius</name>
    <dbReference type="NCBI Taxonomy" id="679926"/>
    <lineage>
        <taxon>Archaea</taxon>
        <taxon>Methanobacteriati</taxon>
        <taxon>Methanobacteriota</taxon>
        <taxon>Stenosarchaea group</taxon>
        <taxon>Methanomicrobia</taxon>
        <taxon>Methanomicrobiales</taxon>
        <taxon>Methanomicrobiaceae</taxon>
        <taxon>Methanolacinia</taxon>
    </lineage>
</organism>
<dbReference type="Proteomes" id="UP000006565">
    <property type="component" value="Chromosome"/>
</dbReference>
<dbReference type="EMBL" id="CP002117">
    <property type="protein sequence ID" value="ADN36657.1"/>
    <property type="molecule type" value="Genomic_DNA"/>
</dbReference>
<dbReference type="HOGENOM" id="CLU_533841_0_0_2"/>
<accession>E1RIR5</accession>
<evidence type="ECO:0000313" key="3">
    <source>
        <dbReference type="EMBL" id="ADN36657.1"/>
    </source>
</evidence>
<gene>
    <name evidence="3" type="ordered locus">Mpet_1905</name>
</gene>
<dbReference type="InterPro" id="IPR016466">
    <property type="entry name" value="Methan_mark_3"/>
</dbReference>